<feature type="region of interest" description="Disordered" evidence="1">
    <location>
        <begin position="195"/>
        <end position="228"/>
    </location>
</feature>
<sequence length="228" mass="25410">MVIPAPSVSSLQTGDLLLFAGRGLVSATIRLFTRSRWSHIAMIVRLPGDDRPLVLEAMGTSESADLHLGRPVNGVALVPLADKLRDYPGEIVVRRRLGPPPCPRRQRLVARLVRRLLHRPYKNFVWCNALDLLSGYTRPPDRRGWFCSELVAEMYRRLGWLPRDARVAGFVPGDFDSPRLAGELAPPERLKAWRGATASAVPAGDRSATDPRNAAHETLLPRRSREFA</sequence>
<evidence type="ECO:0008006" key="4">
    <source>
        <dbReference type="Google" id="ProtNLM"/>
    </source>
</evidence>
<dbReference type="SUPFAM" id="SSF54001">
    <property type="entry name" value="Cysteine proteinases"/>
    <property type="match status" value="1"/>
</dbReference>
<proteinExistence type="predicted"/>
<feature type="compositionally biased region" description="Basic and acidic residues" evidence="1">
    <location>
        <begin position="207"/>
        <end position="228"/>
    </location>
</feature>
<dbReference type="AlphaFoldDB" id="A0A9Q3UKU8"/>
<comment type="caution">
    <text evidence="2">The sequence shown here is derived from an EMBL/GenBank/DDBJ whole genome shotgun (WGS) entry which is preliminary data.</text>
</comment>
<evidence type="ECO:0000313" key="3">
    <source>
        <dbReference type="Proteomes" id="UP001108027"/>
    </source>
</evidence>
<evidence type="ECO:0000313" key="2">
    <source>
        <dbReference type="EMBL" id="MCC4307282.1"/>
    </source>
</evidence>
<dbReference type="InterPro" id="IPR038765">
    <property type="entry name" value="Papain-like_cys_pep_sf"/>
</dbReference>
<reference evidence="2" key="1">
    <citation type="submission" date="2021-10" db="EMBL/GenBank/DDBJ databases">
        <title>The diversity and Nitrogen Metabolism of Culturable Nitrate-Utilizing Bacteria Within the Oxygen Minimum Zone of the Changjiang (Yangtze River)Estuary.</title>
        <authorList>
            <person name="Zhang D."/>
            <person name="Zheng J."/>
            <person name="Liu S."/>
            <person name="He W."/>
        </authorList>
    </citation>
    <scope>NUCLEOTIDE SEQUENCE</scope>
    <source>
        <strain evidence="2">FXH-223</strain>
    </source>
</reference>
<name>A0A9Q3UKU8_9GAMM</name>
<dbReference type="EMBL" id="JAJGNA010000001">
    <property type="protein sequence ID" value="MCC4307282.1"/>
    <property type="molecule type" value="Genomic_DNA"/>
</dbReference>
<protein>
    <recommendedName>
        <fullName evidence="4">Permuted papain-like amidase enzyme, YaeF/YiiX, C92 family</fullName>
    </recommendedName>
</protein>
<organism evidence="2 3">
    <name type="scientific">Alloalcanivorax marinus</name>
    <dbReference type="NCBI Taxonomy" id="1177169"/>
    <lineage>
        <taxon>Bacteria</taxon>
        <taxon>Pseudomonadati</taxon>
        <taxon>Pseudomonadota</taxon>
        <taxon>Gammaproteobacteria</taxon>
        <taxon>Oceanospirillales</taxon>
        <taxon>Alcanivoracaceae</taxon>
        <taxon>Alloalcanivorax</taxon>
    </lineage>
</organism>
<accession>A0A9Q3UKU8</accession>
<dbReference type="PANTHER" id="PTHR47112">
    <property type="entry name" value="PX DOMAIN-CONTAINING PROTEIN"/>
    <property type="match status" value="1"/>
</dbReference>
<evidence type="ECO:0000256" key="1">
    <source>
        <dbReference type="SAM" id="MobiDB-lite"/>
    </source>
</evidence>
<dbReference type="Proteomes" id="UP001108027">
    <property type="component" value="Unassembled WGS sequence"/>
</dbReference>
<dbReference type="RefSeq" id="WP_228232483.1">
    <property type="nucleotide sequence ID" value="NZ_JAJGNA010000001.1"/>
</dbReference>
<dbReference type="Gene3D" id="3.90.1720.10">
    <property type="entry name" value="endopeptidase domain like (from Nostoc punctiforme)"/>
    <property type="match status" value="1"/>
</dbReference>
<dbReference type="PANTHER" id="PTHR47112:SF1">
    <property type="entry name" value="PX DOMAIN-CONTAINING PROTEIN"/>
    <property type="match status" value="1"/>
</dbReference>
<gene>
    <name evidence="2" type="ORF">LL252_01750</name>
</gene>
<keyword evidence="3" id="KW-1185">Reference proteome</keyword>